<evidence type="ECO:0000256" key="2">
    <source>
        <dbReference type="ARBA" id="ARBA00011899"/>
    </source>
</evidence>
<dbReference type="Gene3D" id="2.30.40.10">
    <property type="entry name" value="Urease, subunit C, domain 1"/>
    <property type="match status" value="1"/>
</dbReference>
<evidence type="ECO:0000256" key="7">
    <source>
        <dbReference type="ARBA" id="ARBA00047647"/>
    </source>
</evidence>
<comment type="cofactor">
    <cofactor evidence="11">
        <name>a divalent metal cation</name>
        <dbReference type="ChEBI" id="CHEBI:60240"/>
    </cofactor>
    <text evidence="11">Binds 1 divalent metal cation per subunit.</text>
</comment>
<dbReference type="InterPro" id="IPR011059">
    <property type="entry name" value="Metal-dep_hydrolase_composite"/>
</dbReference>
<dbReference type="RefSeq" id="WP_086951307.1">
    <property type="nucleotide sequence ID" value="NZ_FWFD01000008.1"/>
</dbReference>
<accession>A0A1X6WN69</accession>
<evidence type="ECO:0000313" key="14">
    <source>
        <dbReference type="Proteomes" id="UP000195918"/>
    </source>
</evidence>
<dbReference type="SUPFAM" id="SSF51556">
    <property type="entry name" value="Metallo-dependent hydrolases"/>
    <property type="match status" value="1"/>
</dbReference>
<dbReference type="Gene3D" id="3.20.20.140">
    <property type="entry name" value="Metal-dependent hydrolases"/>
    <property type="match status" value="1"/>
</dbReference>
<evidence type="ECO:0000256" key="8">
    <source>
        <dbReference type="ARBA" id="ARBA00060590"/>
    </source>
</evidence>
<dbReference type="CDD" id="cd00854">
    <property type="entry name" value="NagA"/>
    <property type="match status" value="1"/>
</dbReference>
<evidence type="ECO:0000259" key="12">
    <source>
        <dbReference type="Pfam" id="PF01979"/>
    </source>
</evidence>
<dbReference type="AlphaFoldDB" id="A0A1X6WN69"/>
<organism evidence="13 14">
    <name type="scientific">Vagococcus fluvialis bH819</name>
    <dbReference type="NCBI Taxonomy" id="1255619"/>
    <lineage>
        <taxon>Bacteria</taxon>
        <taxon>Bacillati</taxon>
        <taxon>Bacillota</taxon>
        <taxon>Bacilli</taxon>
        <taxon>Lactobacillales</taxon>
        <taxon>Enterococcaceae</taxon>
        <taxon>Vagococcus</taxon>
    </lineage>
</organism>
<feature type="binding site" evidence="11">
    <location>
        <position position="131"/>
    </location>
    <ligand>
        <name>Zn(2+)</name>
        <dbReference type="ChEBI" id="CHEBI:29105"/>
    </ligand>
</feature>
<comment type="catalytic activity">
    <reaction evidence="7">
        <text>N-acetyl-D-glucosamine 6-phosphate + H2O = D-glucosamine 6-phosphate + acetate</text>
        <dbReference type="Rhea" id="RHEA:22936"/>
        <dbReference type="ChEBI" id="CHEBI:15377"/>
        <dbReference type="ChEBI" id="CHEBI:30089"/>
        <dbReference type="ChEBI" id="CHEBI:57513"/>
        <dbReference type="ChEBI" id="CHEBI:58725"/>
        <dbReference type="EC" id="3.5.1.25"/>
    </reaction>
</comment>
<protein>
    <recommendedName>
        <fullName evidence="3">N-acetylglucosamine-6-phosphate deacetylase</fullName>
        <ecNumber evidence="2">3.5.1.25</ecNumber>
    </recommendedName>
</protein>
<name>A0A1X6WN69_9ENTE</name>
<dbReference type="GO" id="GO:0006046">
    <property type="term" value="P:N-acetylglucosamine catabolic process"/>
    <property type="evidence" value="ECO:0007669"/>
    <property type="project" value="TreeGrafter"/>
</dbReference>
<feature type="domain" description="Amidohydrolase-related" evidence="12">
    <location>
        <begin position="54"/>
        <end position="379"/>
    </location>
</feature>
<evidence type="ECO:0000256" key="4">
    <source>
        <dbReference type="ARBA" id="ARBA00022723"/>
    </source>
</evidence>
<evidence type="ECO:0000256" key="10">
    <source>
        <dbReference type="PIRSR" id="PIRSR038994-1"/>
    </source>
</evidence>
<dbReference type="Proteomes" id="UP000195918">
    <property type="component" value="Unassembled WGS sequence"/>
</dbReference>
<dbReference type="PIRSF" id="PIRSF038994">
    <property type="entry name" value="NagA"/>
    <property type="match status" value="1"/>
</dbReference>
<dbReference type="OrthoDB" id="9776488at2"/>
<keyword evidence="14" id="KW-1185">Reference proteome</keyword>
<evidence type="ECO:0000256" key="1">
    <source>
        <dbReference type="ARBA" id="ARBA00010716"/>
    </source>
</evidence>
<dbReference type="InterPro" id="IPR003764">
    <property type="entry name" value="GlcNAc_6-P_deAcase"/>
</dbReference>
<evidence type="ECO:0000256" key="3">
    <source>
        <dbReference type="ARBA" id="ARBA00018029"/>
    </source>
</evidence>
<dbReference type="InterPro" id="IPR006680">
    <property type="entry name" value="Amidohydro-rel"/>
</dbReference>
<comment type="similarity">
    <text evidence="1 9">Belongs to the metallo-dependent hydrolases superfamily. NagA family.</text>
</comment>
<feature type="binding site" evidence="11">
    <location>
        <position position="218"/>
    </location>
    <ligand>
        <name>Zn(2+)</name>
        <dbReference type="ChEBI" id="CHEBI:29105"/>
    </ligand>
</feature>
<dbReference type="EMBL" id="FWFD01000008">
    <property type="protein sequence ID" value="SLM85682.1"/>
    <property type="molecule type" value="Genomic_DNA"/>
</dbReference>
<dbReference type="EC" id="3.5.1.25" evidence="2"/>
<dbReference type="NCBIfam" id="TIGR00221">
    <property type="entry name" value="nagA"/>
    <property type="match status" value="1"/>
</dbReference>
<evidence type="ECO:0000256" key="6">
    <source>
        <dbReference type="ARBA" id="ARBA00023277"/>
    </source>
</evidence>
<comment type="pathway">
    <text evidence="8">Amino-sugar metabolism; N-acetylneuraminate degradation; D-fructose 6-phosphate from N-acetylneuraminate: step 4/5.</text>
</comment>
<evidence type="ECO:0000256" key="9">
    <source>
        <dbReference type="PIRNR" id="PIRNR038994"/>
    </source>
</evidence>
<keyword evidence="4 11" id="KW-0479">Metal-binding</keyword>
<keyword evidence="5 9" id="KW-0378">Hydrolase</keyword>
<keyword evidence="6 9" id="KW-0119">Carbohydrate metabolism</keyword>
<reference evidence="14" key="1">
    <citation type="submission" date="2017-02" db="EMBL/GenBank/DDBJ databases">
        <authorList>
            <person name="Dridi B."/>
        </authorList>
    </citation>
    <scope>NUCLEOTIDE SEQUENCE [LARGE SCALE GENOMIC DNA]</scope>
    <source>
        <strain evidence="14">bH819</strain>
    </source>
</reference>
<dbReference type="Pfam" id="PF01979">
    <property type="entry name" value="Amidohydro_1"/>
    <property type="match status" value="1"/>
</dbReference>
<feature type="active site" description="Proton donor/acceptor" evidence="10">
    <location>
        <position position="276"/>
    </location>
</feature>
<evidence type="ECO:0000256" key="11">
    <source>
        <dbReference type="PIRSR" id="PIRSR038994-3"/>
    </source>
</evidence>
<sequence>MKTLLKNAKIITENKEEYVDIAITDNLISKIEKTINKLNPADFNQVIDIKNQLLIPGMIDVHIHGANHYDMMDGTTKSIQEVSKKCLETGCTGFLVTSVTSSLEQLIKMIEATKAVIGKEEGAKILGIHLEGPYLNPEKKGMQDPKHLRLPDLVEIKKIVDLADGLIKMVTIAPELPGADEVIQYLVEQKITVAAGHTNATYEEGQQAFDLGVNHITHCCNAMPVIHHREPGITVAALEDDRVSIQAIIDNIHLHPGMVRLMHKSKQAQNMVLITDALQAMGVGDGQYYFGGHEVTVNNGVARLKDGTLASSTVTMNQALKISSDMKIPLGDSITMATKTPSTLLSYQNIGQIKEGYDADLITLDHNFNVTQIILKGKQK</sequence>
<evidence type="ECO:0000256" key="5">
    <source>
        <dbReference type="ARBA" id="ARBA00022801"/>
    </source>
</evidence>
<dbReference type="InterPro" id="IPR032466">
    <property type="entry name" value="Metal_Hydrolase"/>
</dbReference>
<dbReference type="FunFam" id="3.20.20.140:FF:000004">
    <property type="entry name" value="N-acetylglucosamine-6-phosphate deacetylase"/>
    <property type="match status" value="1"/>
</dbReference>
<evidence type="ECO:0000313" key="13">
    <source>
        <dbReference type="EMBL" id="SLM85682.1"/>
    </source>
</evidence>
<feature type="binding site" evidence="11">
    <location>
        <position position="197"/>
    </location>
    <ligand>
        <name>Zn(2+)</name>
        <dbReference type="ChEBI" id="CHEBI:29105"/>
    </ligand>
</feature>
<proteinExistence type="inferred from homology"/>
<dbReference type="SUPFAM" id="SSF51338">
    <property type="entry name" value="Composite domain of metallo-dependent hydrolases"/>
    <property type="match status" value="1"/>
</dbReference>
<dbReference type="GO" id="GO:0008448">
    <property type="term" value="F:N-acetylglucosamine-6-phosphate deacetylase activity"/>
    <property type="evidence" value="ECO:0007669"/>
    <property type="project" value="UniProtKB-EC"/>
</dbReference>
<gene>
    <name evidence="13" type="ORF">FM121_06240</name>
</gene>
<dbReference type="PANTHER" id="PTHR11113">
    <property type="entry name" value="N-ACETYLGLUCOSAMINE-6-PHOSPHATE DEACETYLASE"/>
    <property type="match status" value="1"/>
</dbReference>
<dbReference type="GO" id="GO:0046872">
    <property type="term" value="F:metal ion binding"/>
    <property type="evidence" value="ECO:0007669"/>
    <property type="project" value="UniProtKB-KW"/>
</dbReference>
<dbReference type="PANTHER" id="PTHR11113:SF14">
    <property type="entry name" value="N-ACETYLGLUCOSAMINE-6-PHOSPHATE DEACETYLASE"/>
    <property type="match status" value="1"/>
</dbReference>